<feature type="compositionally biased region" description="Polar residues" evidence="1">
    <location>
        <begin position="134"/>
        <end position="151"/>
    </location>
</feature>
<name>A0A8S9RL54_BRACR</name>
<dbReference type="Proteomes" id="UP000712600">
    <property type="component" value="Unassembled WGS sequence"/>
</dbReference>
<comment type="caution">
    <text evidence="2">The sequence shown here is derived from an EMBL/GenBank/DDBJ whole genome shotgun (WGS) entry which is preliminary data.</text>
</comment>
<dbReference type="AlphaFoldDB" id="A0A8S9RL54"/>
<feature type="region of interest" description="Disordered" evidence="1">
    <location>
        <begin position="543"/>
        <end position="610"/>
    </location>
</feature>
<evidence type="ECO:0000256" key="1">
    <source>
        <dbReference type="SAM" id="MobiDB-lite"/>
    </source>
</evidence>
<reference evidence="2" key="1">
    <citation type="submission" date="2019-12" db="EMBL/GenBank/DDBJ databases">
        <title>Genome sequencing and annotation of Brassica cretica.</title>
        <authorList>
            <person name="Studholme D.J."/>
            <person name="Sarris P."/>
        </authorList>
    </citation>
    <scope>NUCLEOTIDE SEQUENCE</scope>
    <source>
        <strain evidence="2">PFS-109/04</strain>
        <tissue evidence="2">Leaf</tissue>
    </source>
</reference>
<feature type="compositionally biased region" description="Basic and acidic residues" evidence="1">
    <location>
        <begin position="10"/>
        <end position="26"/>
    </location>
</feature>
<proteinExistence type="predicted"/>
<evidence type="ECO:0000313" key="3">
    <source>
        <dbReference type="Proteomes" id="UP000712600"/>
    </source>
</evidence>
<accession>A0A8S9RL54</accession>
<dbReference type="EMBL" id="QGKX02000095">
    <property type="protein sequence ID" value="KAF3572997.1"/>
    <property type="molecule type" value="Genomic_DNA"/>
</dbReference>
<organism evidence="2 3">
    <name type="scientific">Brassica cretica</name>
    <name type="common">Mustard</name>
    <dbReference type="NCBI Taxonomy" id="69181"/>
    <lineage>
        <taxon>Eukaryota</taxon>
        <taxon>Viridiplantae</taxon>
        <taxon>Streptophyta</taxon>
        <taxon>Embryophyta</taxon>
        <taxon>Tracheophyta</taxon>
        <taxon>Spermatophyta</taxon>
        <taxon>Magnoliopsida</taxon>
        <taxon>eudicotyledons</taxon>
        <taxon>Gunneridae</taxon>
        <taxon>Pentapetalae</taxon>
        <taxon>rosids</taxon>
        <taxon>malvids</taxon>
        <taxon>Brassicales</taxon>
        <taxon>Brassicaceae</taxon>
        <taxon>Brassiceae</taxon>
        <taxon>Brassica</taxon>
    </lineage>
</organism>
<gene>
    <name evidence="2" type="ORF">F2Q69_00058165</name>
</gene>
<feature type="region of interest" description="Disordered" evidence="1">
    <location>
        <begin position="1"/>
        <end position="26"/>
    </location>
</feature>
<feature type="region of interest" description="Disordered" evidence="1">
    <location>
        <begin position="627"/>
        <end position="669"/>
    </location>
</feature>
<feature type="compositionally biased region" description="Polar residues" evidence="1">
    <location>
        <begin position="109"/>
        <end position="120"/>
    </location>
</feature>
<protein>
    <submittedName>
        <fullName evidence="2">Uncharacterized protein</fullName>
    </submittedName>
</protein>
<evidence type="ECO:0000313" key="2">
    <source>
        <dbReference type="EMBL" id="KAF3572997.1"/>
    </source>
</evidence>
<feature type="compositionally biased region" description="Polar residues" evidence="1">
    <location>
        <begin position="650"/>
        <end position="667"/>
    </location>
</feature>
<feature type="region of interest" description="Disordered" evidence="1">
    <location>
        <begin position="100"/>
        <end position="151"/>
    </location>
</feature>
<sequence length="971" mass="107656">MVKSDAVYSGDHDRGSRTDDKQTRKELKALQDKIDILIADKSTQEQLNFVGNPNQETPPVVHEVEGLEGQEELCFINNNGSWYKKEPNFQYNNYQQKSYSNNQQSGYQHRNNQQGSYQPQQNPPLGFNNKGHHSSQQQANPSTSAPQESSTDALLKQILESQTRSEKHVGYELKNLHSKIDGSHNDLNNKSGENSIKHCLVLFACRNMFCCDGEHGSCASDVRRITMRRRIVKVGFRFLDLTLTIYFSIAQWLDGPEVGSGSRQFKARSVYRASDFPLFALGETPEHQTRRTASKKEKLREKGLVALVTGCGDQSQRSFWSPEMEERGGRSSDDKITPSDIIKRLAMREKYKDDETRLRVLLEEDVQIEDIVEEVCSRSLKINVVTSRNLEVEGQATVTSILCPNHSIDGFRDEVTDVTVTHMVALINNKFPFEHNSWSGGVKAVDAKRLQEVGDDVGLVDENARGSNFQPDSFSPYHTAVPESHVGHSGSTGAPSEDVEARVLQVVGSLKSHFDTVLSGVKNSLSEEIKQLKDLLLRYTKDDRSWSPHFPTEPEEDGQRCPPSRMEAIPETSPPPLRSTFGEHVDGGLASGTQPGRNHMIMDQHNVGPSSPPLPFVATCSVQPALHSTVGGTGDGDVPAPPQAPPLTALSKSFQSTSKDIQFGDQSASDDEDISLAQLRRKMKVSTTGHILSSTTVDVSSEHAGEASNQILTHLEETDFPPKSHYHFPLFKGDGDDVATCLPAIPRKSTRLRKRANRYTPPVDGGKKTKFNIAETEQTVEKIVQMDAELPQASTHDPIGTLLSGFSPFVGLNAFRVAAFQNVTATQFDCNGGEGATISNVVFKDVFHGTRPLHFEAADMVVSFIRHRNLVEGSHRFEFLPSVFLRSLIREPGVLTECMPVERLDINLLCEITDFLLYLGLSCVASVILLELHATKKLHLCEHITEGCIRTAGERYAVEAFATFNPQLLAP</sequence>